<dbReference type="EMBL" id="MTCY01000004">
    <property type="protein sequence ID" value="OWP79379.1"/>
    <property type="molecule type" value="Genomic_DNA"/>
</dbReference>
<dbReference type="Pfam" id="PF00425">
    <property type="entry name" value="Chorismate_bind"/>
    <property type="match status" value="1"/>
</dbReference>
<dbReference type="GO" id="GO:0008909">
    <property type="term" value="F:isochorismate synthase activity"/>
    <property type="evidence" value="ECO:0007669"/>
    <property type="project" value="UniProtKB-EC"/>
</dbReference>
<sequence>MKSIFERVRIQQKMNLPFVVYRKPNTKTLVGIFQENDHIYFTEDFVEEAFVFAPFSGVPIIFPLEKSEIKYNSVYFDHQIQELDANILEDQVQKQRFMELVQNGIQTIDAGVFHKVVLSRTEEVQIDDFNLFETFENILFKYPSALCYAWYHPKIGLWMGATPEKLFSIKKNEFQTMALAGTQVFKNEQYNVVWGDKEKKEQQFVTDFIKNELETIVDDLHVSEAYTSKAGNLFHLRTDIKGFINTTVLKQLVNVLHPTPAVCGAPKNLAKAFIEKSEGYDREFYTGFFGELNFDFSTNEKSTDLYVNLRCMKVSEKKINLFMGCGVTIGSNPELEWYETLNKSKTMRVIINNSK</sequence>
<evidence type="ECO:0000256" key="2">
    <source>
        <dbReference type="ARBA" id="ARBA00005297"/>
    </source>
</evidence>
<dbReference type="EC" id="5.4.4.2" evidence="3"/>
<evidence type="ECO:0000256" key="5">
    <source>
        <dbReference type="ARBA" id="ARBA00041564"/>
    </source>
</evidence>
<comment type="similarity">
    <text evidence="2">Belongs to the isochorismate synthase family.</text>
</comment>
<keyword evidence="4" id="KW-0413">Isomerase</keyword>
<evidence type="ECO:0000313" key="7">
    <source>
        <dbReference type="EMBL" id="OWP79379.1"/>
    </source>
</evidence>
<feature type="domain" description="Chorismate-utilising enzyme C-terminal" evidence="6">
    <location>
        <begin position="94"/>
        <end position="343"/>
    </location>
</feature>
<evidence type="ECO:0000256" key="3">
    <source>
        <dbReference type="ARBA" id="ARBA00012824"/>
    </source>
</evidence>
<accession>A0A246GDI7</accession>
<evidence type="ECO:0000259" key="6">
    <source>
        <dbReference type="Pfam" id="PF00425"/>
    </source>
</evidence>
<evidence type="ECO:0000256" key="4">
    <source>
        <dbReference type="ARBA" id="ARBA00023235"/>
    </source>
</evidence>
<dbReference type="InterPro" id="IPR004561">
    <property type="entry name" value="IsoChor_synthase"/>
</dbReference>
<protein>
    <recommendedName>
        <fullName evidence="3">isochorismate synthase</fullName>
        <ecNumber evidence="3">5.4.4.2</ecNumber>
    </recommendedName>
    <alternativeName>
        <fullName evidence="5">Isochorismate mutase</fullName>
    </alternativeName>
</protein>
<dbReference type="InterPro" id="IPR005801">
    <property type="entry name" value="ADC_synthase"/>
</dbReference>
<proteinExistence type="inferred from homology"/>
<dbReference type="AlphaFoldDB" id="A0A246GDI7"/>
<evidence type="ECO:0000256" key="1">
    <source>
        <dbReference type="ARBA" id="ARBA00000799"/>
    </source>
</evidence>
<dbReference type="Gene3D" id="3.60.120.10">
    <property type="entry name" value="Anthranilate synthase"/>
    <property type="match status" value="1"/>
</dbReference>
<evidence type="ECO:0000313" key="8">
    <source>
        <dbReference type="Proteomes" id="UP000198034"/>
    </source>
</evidence>
<organism evidence="7 8">
    <name type="scientific">Flavobacterium columnare</name>
    <dbReference type="NCBI Taxonomy" id="996"/>
    <lineage>
        <taxon>Bacteria</taxon>
        <taxon>Pseudomonadati</taxon>
        <taxon>Bacteroidota</taxon>
        <taxon>Flavobacteriia</taxon>
        <taxon>Flavobacteriales</taxon>
        <taxon>Flavobacteriaceae</taxon>
        <taxon>Flavobacterium</taxon>
    </lineage>
</organism>
<gene>
    <name evidence="7" type="ORF">BWK62_02450</name>
</gene>
<dbReference type="SUPFAM" id="SSF56322">
    <property type="entry name" value="ADC synthase"/>
    <property type="match status" value="1"/>
</dbReference>
<dbReference type="NCBIfam" id="TIGR00543">
    <property type="entry name" value="isochor_syn"/>
    <property type="match status" value="1"/>
</dbReference>
<dbReference type="InterPro" id="IPR015890">
    <property type="entry name" value="Chorismate_C"/>
</dbReference>
<comment type="caution">
    <text evidence="7">The sequence shown here is derived from an EMBL/GenBank/DDBJ whole genome shotgun (WGS) entry which is preliminary data.</text>
</comment>
<comment type="catalytic activity">
    <reaction evidence="1">
        <text>chorismate = isochorismate</text>
        <dbReference type="Rhea" id="RHEA:18985"/>
        <dbReference type="ChEBI" id="CHEBI:29748"/>
        <dbReference type="ChEBI" id="CHEBI:29780"/>
        <dbReference type="EC" id="5.4.4.2"/>
    </reaction>
</comment>
<name>A0A246GDI7_9FLAO</name>
<dbReference type="PANTHER" id="PTHR42839:SF2">
    <property type="entry name" value="ISOCHORISMATE SYNTHASE ENTC"/>
    <property type="match status" value="1"/>
</dbReference>
<reference evidence="7 8" key="1">
    <citation type="journal article" date="2017" name="Infect. Genet. Evol.">
        <title>Comparative genome analysis of fish pathogen Flavobacterium columnare reveals extensive sequence diversity within the species.</title>
        <authorList>
            <person name="Kayansamruaj P."/>
            <person name="Dong H.T."/>
            <person name="Hirono I."/>
            <person name="Kondo H."/>
            <person name="Senapin S."/>
            <person name="Rodkhum C."/>
        </authorList>
    </citation>
    <scope>NUCLEOTIDE SEQUENCE [LARGE SCALE GENOMIC DNA]</scope>
    <source>
        <strain evidence="7 8">1214</strain>
    </source>
</reference>
<dbReference type="PANTHER" id="PTHR42839">
    <property type="entry name" value="ISOCHORISMATE SYNTHASE ENTC"/>
    <property type="match status" value="1"/>
</dbReference>
<dbReference type="Proteomes" id="UP000198034">
    <property type="component" value="Unassembled WGS sequence"/>
</dbReference>